<sequence>MNKLLGELKSHGFNEILELLSKCENYKEKFGSIEQITFTNNLTSTKEILNSFEILRENNLFENYIINLFNKWQKKSLMKNVKKFEKH</sequence>
<organism evidence="1 2">
    <name type="scientific">Meloidogyne graminicola</name>
    <dbReference type="NCBI Taxonomy" id="189291"/>
    <lineage>
        <taxon>Eukaryota</taxon>
        <taxon>Metazoa</taxon>
        <taxon>Ecdysozoa</taxon>
        <taxon>Nematoda</taxon>
        <taxon>Chromadorea</taxon>
        <taxon>Rhabditida</taxon>
        <taxon>Tylenchina</taxon>
        <taxon>Tylenchomorpha</taxon>
        <taxon>Tylenchoidea</taxon>
        <taxon>Meloidogynidae</taxon>
        <taxon>Meloidogyninae</taxon>
        <taxon>Meloidogyne</taxon>
    </lineage>
</organism>
<name>A0A8T0A3N3_9BILA</name>
<evidence type="ECO:0000313" key="2">
    <source>
        <dbReference type="Proteomes" id="UP000605970"/>
    </source>
</evidence>
<keyword evidence="2" id="KW-1185">Reference proteome</keyword>
<accession>A0A8T0A3N3</accession>
<proteinExistence type="predicted"/>
<gene>
    <name evidence="1" type="ORF">Mgra_00000376</name>
</gene>
<comment type="caution">
    <text evidence="1">The sequence shown here is derived from an EMBL/GenBank/DDBJ whole genome shotgun (WGS) entry which is preliminary data.</text>
</comment>
<protein>
    <submittedName>
        <fullName evidence="1">Uncharacterized protein</fullName>
    </submittedName>
</protein>
<reference evidence="1" key="1">
    <citation type="journal article" date="2020" name="Ecol. Evol.">
        <title>Genome structure and content of the rice root-knot nematode (Meloidogyne graminicola).</title>
        <authorList>
            <person name="Phan N.T."/>
            <person name="Danchin E.G.J."/>
            <person name="Klopp C."/>
            <person name="Perfus-Barbeoch L."/>
            <person name="Kozlowski D.K."/>
            <person name="Koutsovoulos G.D."/>
            <person name="Lopez-Roques C."/>
            <person name="Bouchez O."/>
            <person name="Zahm M."/>
            <person name="Besnard G."/>
            <person name="Bellafiore S."/>
        </authorList>
    </citation>
    <scope>NUCLEOTIDE SEQUENCE</scope>
    <source>
        <strain evidence="1">VN-18</strain>
    </source>
</reference>
<dbReference type="EMBL" id="JABEBT010000002">
    <property type="protein sequence ID" value="KAF7639936.1"/>
    <property type="molecule type" value="Genomic_DNA"/>
</dbReference>
<dbReference type="Proteomes" id="UP000605970">
    <property type="component" value="Unassembled WGS sequence"/>
</dbReference>
<dbReference type="AlphaFoldDB" id="A0A8T0A3N3"/>
<evidence type="ECO:0000313" key="1">
    <source>
        <dbReference type="EMBL" id="KAF7639936.1"/>
    </source>
</evidence>